<evidence type="ECO:0000256" key="1">
    <source>
        <dbReference type="ARBA" id="ARBA00022679"/>
    </source>
</evidence>
<feature type="region of interest" description="Disordered" evidence="7">
    <location>
        <begin position="114"/>
        <end position="146"/>
    </location>
</feature>
<accession>W4GE34</accession>
<dbReference type="InterPro" id="IPR041373">
    <property type="entry name" value="RT_RNaseH"/>
</dbReference>
<dbReference type="InterPro" id="IPR050951">
    <property type="entry name" value="Retrovirus_Pol_polyprotein"/>
</dbReference>
<dbReference type="OrthoDB" id="415724at2759"/>
<name>W4GE34_APHAT</name>
<evidence type="ECO:0000256" key="5">
    <source>
        <dbReference type="ARBA" id="ARBA00022801"/>
    </source>
</evidence>
<dbReference type="CDD" id="cd09274">
    <property type="entry name" value="RNase_HI_RT_Ty3"/>
    <property type="match status" value="1"/>
</dbReference>
<evidence type="ECO:0000259" key="8">
    <source>
        <dbReference type="Pfam" id="PF17917"/>
    </source>
</evidence>
<gene>
    <name evidence="9" type="ORF">H257_09100</name>
</gene>
<dbReference type="RefSeq" id="XP_009833519.1">
    <property type="nucleotide sequence ID" value="XM_009835217.1"/>
</dbReference>
<evidence type="ECO:0000256" key="2">
    <source>
        <dbReference type="ARBA" id="ARBA00022695"/>
    </source>
</evidence>
<keyword evidence="1" id="KW-0808">Transferase</keyword>
<dbReference type="SUPFAM" id="SSF56672">
    <property type="entry name" value="DNA/RNA polymerases"/>
    <property type="match status" value="1"/>
</dbReference>
<keyword evidence="6" id="KW-0695">RNA-directed DNA polymerase</keyword>
<dbReference type="VEuPathDB" id="FungiDB:H257_09100"/>
<dbReference type="InterPro" id="IPR043502">
    <property type="entry name" value="DNA/RNA_pol_sf"/>
</dbReference>
<dbReference type="PANTHER" id="PTHR37984">
    <property type="entry name" value="PROTEIN CBG26694"/>
    <property type="match status" value="1"/>
</dbReference>
<protein>
    <recommendedName>
        <fullName evidence="8">Reverse transcriptase RNase H-like domain-containing protein</fullName>
    </recommendedName>
</protein>
<evidence type="ECO:0000256" key="7">
    <source>
        <dbReference type="SAM" id="MobiDB-lite"/>
    </source>
</evidence>
<keyword evidence="3" id="KW-0540">Nuclease</keyword>
<dbReference type="GeneID" id="20811096"/>
<dbReference type="GO" id="GO:0004519">
    <property type="term" value="F:endonuclease activity"/>
    <property type="evidence" value="ECO:0007669"/>
    <property type="project" value="UniProtKB-KW"/>
</dbReference>
<dbReference type="PANTHER" id="PTHR37984:SF5">
    <property type="entry name" value="PROTEIN NYNRIN-LIKE"/>
    <property type="match status" value="1"/>
</dbReference>
<keyword evidence="2" id="KW-0548">Nucleotidyltransferase</keyword>
<dbReference type="AlphaFoldDB" id="W4GE34"/>
<keyword evidence="4" id="KW-0255">Endonuclease</keyword>
<dbReference type="Gene3D" id="3.30.70.270">
    <property type="match status" value="1"/>
</dbReference>
<feature type="domain" description="Reverse transcriptase RNase H-like" evidence="8">
    <location>
        <begin position="494"/>
        <end position="599"/>
    </location>
</feature>
<dbReference type="CDD" id="cd01647">
    <property type="entry name" value="RT_LTR"/>
    <property type="match status" value="1"/>
</dbReference>
<evidence type="ECO:0000256" key="4">
    <source>
        <dbReference type="ARBA" id="ARBA00022759"/>
    </source>
</evidence>
<reference evidence="9" key="1">
    <citation type="submission" date="2013-12" db="EMBL/GenBank/DDBJ databases">
        <title>The Genome Sequence of Aphanomyces astaci APO3.</title>
        <authorList>
            <consortium name="The Broad Institute Genomics Platform"/>
            <person name="Russ C."/>
            <person name="Tyler B."/>
            <person name="van West P."/>
            <person name="Dieguez-Uribeondo J."/>
            <person name="Young S.K."/>
            <person name="Zeng Q."/>
            <person name="Gargeya S."/>
            <person name="Fitzgerald M."/>
            <person name="Abouelleil A."/>
            <person name="Alvarado L."/>
            <person name="Chapman S.B."/>
            <person name="Gainer-Dewar J."/>
            <person name="Goldberg J."/>
            <person name="Griggs A."/>
            <person name="Gujja S."/>
            <person name="Hansen M."/>
            <person name="Howarth C."/>
            <person name="Imamovic A."/>
            <person name="Ireland A."/>
            <person name="Larimer J."/>
            <person name="McCowan C."/>
            <person name="Murphy C."/>
            <person name="Pearson M."/>
            <person name="Poon T.W."/>
            <person name="Priest M."/>
            <person name="Roberts A."/>
            <person name="Saif S."/>
            <person name="Shea T."/>
            <person name="Sykes S."/>
            <person name="Wortman J."/>
            <person name="Nusbaum C."/>
            <person name="Birren B."/>
        </authorList>
    </citation>
    <scope>NUCLEOTIDE SEQUENCE [LARGE SCALE GENOMIC DNA]</scope>
    <source>
        <strain evidence="9">APO3</strain>
    </source>
</reference>
<dbReference type="GO" id="GO:0003964">
    <property type="term" value="F:RNA-directed DNA polymerase activity"/>
    <property type="evidence" value="ECO:0007669"/>
    <property type="project" value="UniProtKB-KW"/>
</dbReference>
<dbReference type="GO" id="GO:0016787">
    <property type="term" value="F:hydrolase activity"/>
    <property type="evidence" value="ECO:0007669"/>
    <property type="project" value="UniProtKB-KW"/>
</dbReference>
<feature type="compositionally biased region" description="Polar residues" evidence="7">
    <location>
        <begin position="118"/>
        <end position="129"/>
    </location>
</feature>
<evidence type="ECO:0000256" key="6">
    <source>
        <dbReference type="ARBA" id="ARBA00022918"/>
    </source>
</evidence>
<dbReference type="Pfam" id="PF17917">
    <property type="entry name" value="RT_RNaseH"/>
    <property type="match status" value="1"/>
</dbReference>
<keyword evidence="5" id="KW-0378">Hydrolase</keyword>
<proteinExistence type="predicted"/>
<dbReference type="STRING" id="112090.W4GE34"/>
<sequence length="662" mass="73678">MSTKSCRSINVLSEPPLAAALAHGIWSLVGHKDTALQVTGCGSFAAVEALGMENPSLPPDELACMIASGGKQLTNPNAQCALLIPHGYSARRRQPPRYTHPSWELPKITPAAALHPSLTGTPQADTSRQTHSRRSPSGPPNRFNPWRLMPAFPPRSKLECGGKRSLPVGARRPTKDTLEMSFHSLVESLGAHEIAALVMHIVEEEMDLFSTSTADESVLDAPLKSQTRDSLRSNPYYDLLKEFDDVFPDEVPCRLPIDKGVQHEVDLVPGAKYCVGNGHYLATKSTPSMHSSRPARRRKPGEKSRIVHAFNKLNVATIPGQTPMHHKDVIMDGTGRSTIFSTIDLRDGFYQILMRHATGSMQRPGDVQPHVTAKFRAFRAFAPSYFDDIYAELDVLYGHVRRVFEVLCANGLYANLAKCMFGVDEIPVLGDLVGMIFVAGWALRRTSTSTRKHRPAVFRLLVKDAPWVWNSACQSAFEGLKTNLQLAPVLVLADFDKSFSVVCDTSQFANGYCFMQLETSGHPRPDSYQSRQLHPAERAYPVHNLELLSMKYALTKFRIYLLDGEPFVVYTDHASLRTATNTPHLSQRLARWISFFFEFTFSVQYKPGKDNILADALSRRPNFKRTTIGLWMSGLHDRIRAVYPFDADCSSRLAALTDPVST</sequence>
<dbReference type="EMBL" id="KI913134">
    <property type="protein sequence ID" value="ETV77213.1"/>
    <property type="molecule type" value="Genomic_DNA"/>
</dbReference>
<evidence type="ECO:0000256" key="3">
    <source>
        <dbReference type="ARBA" id="ARBA00022722"/>
    </source>
</evidence>
<evidence type="ECO:0000313" key="9">
    <source>
        <dbReference type="EMBL" id="ETV77213.1"/>
    </source>
</evidence>
<organism evidence="9">
    <name type="scientific">Aphanomyces astaci</name>
    <name type="common">Crayfish plague agent</name>
    <dbReference type="NCBI Taxonomy" id="112090"/>
    <lineage>
        <taxon>Eukaryota</taxon>
        <taxon>Sar</taxon>
        <taxon>Stramenopiles</taxon>
        <taxon>Oomycota</taxon>
        <taxon>Saprolegniomycetes</taxon>
        <taxon>Saprolegniales</taxon>
        <taxon>Verrucalvaceae</taxon>
        <taxon>Aphanomyces</taxon>
    </lineage>
</organism>
<dbReference type="InterPro" id="IPR043128">
    <property type="entry name" value="Rev_trsase/Diguanyl_cyclase"/>
</dbReference>